<reference evidence="1 2" key="1">
    <citation type="submission" date="2013-11" db="EMBL/GenBank/DDBJ databases">
        <title>Complete genome sequence of Rhizobium gallicum bv. gallicum R602.</title>
        <authorList>
            <person name="Bustos P."/>
            <person name="Santamaria R.I."/>
            <person name="Lozano L."/>
            <person name="Acosta J.L."/>
            <person name="Ormeno-Orrillo E."/>
            <person name="Rogel M.A."/>
            <person name="Romero D."/>
            <person name="Cevallos M.A."/>
            <person name="Martinez-Romero E."/>
            <person name="Gonzalez V."/>
        </authorList>
    </citation>
    <scope>NUCLEOTIDE SEQUENCE [LARGE SCALE GENOMIC DNA]</scope>
    <source>
        <strain evidence="1 2">R602</strain>
        <plasmid evidence="1 2">pRgalR602b</plasmid>
    </source>
</reference>
<name>A0A0B4X7J6_9HYPH</name>
<dbReference type="KEGG" id="rga:RGR602_PB00434"/>
<proteinExistence type="predicted"/>
<keyword evidence="1" id="KW-0614">Plasmid</keyword>
<evidence type="ECO:0000313" key="2">
    <source>
        <dbReference type="Proteomes" id="UP000031368"/>
    </source>
</evidence>
<organism evidence="1 2">
    <name type="scientific">Rhizobium gallicum bv. gallicum R602sp</name>
    <dbReference type="NCBI Taxonomy" id="1041138"/>
    <lineage>
        <taxon>Bacteria</taxon>
        <taxon>Pseudomonadati</taxon>
        <taxon>Pseudomonadota</taxon>
        <taxon>Alphaproteobacteria</taxon>
        <taxon>Hyphomicrobiales</taxon>
        <taxon>Rhizobiaceae</taxon>
        <taxon>Rhizobium/Agrobacterium group</taxon>
        <taxon>Rhizobium</taxon>
    </lineage>
</organism>
<gene>
    <name evidence="1" type="ORF">RGR602_PB00434</name>
</gene>
<dbReference type="EMBL" id="CP006879">
    <property type="protein sequence ID" value="AJD43964.1"/>
    <property type="molecule type" value="Genomic_DNA"/>
</dbReference>
<geneLocation type="plasmid" evidence="1 2">
    <name>pRgalR602b</name>
</geneLocation>
<sequence>MRSRTLTSVSVASCLAIRTSTITQRQLVDLAHQPNSLPGRCSGYKTPAEVFIAHLRECDPLPCITGMMHLAEILQKKPRQAASMPSGATMLVFLRLSRTKCSFSA</sequence>
<evidence type="ECO:0000313" key="1">
    <source>
        <dbReference type="EMBL" id="AJD43964.1"/>
    </source>
</evidence>
<accession>A0A0B4X7J6</accession>
<dbReference type="HOGENOM" id="CLU_2234365_0_0_5"/>
<dbReference type="Proteomes" id="UP000031368">
    <property type="component" value="Plasmid pRgalR602b"/>
</dbReference>
<keyword evidence="2" id="KW-1185">Reference proteome</keyword>
<dbReference type="AlphaFoldDB" id="A0A0B4X7J6"/>
<protein>
    <submittedName>
        <fullName evidence="1">Uncharacterized protein</fullName>
    </submittedName>
</protein>